<reference evidence="3" key="1">
    <citation type="journal article" date="2021" name="PeerJ">
        <title>Extensive microbial diversity within the chicken gut microbiome revealed by metagenomics and culture.</title>
        <authorList>
            <person name="Gilroy R."/>
            <person name="Ravi A."/>
            <person name="Getino M."/>
            <person name="Pursley I."/>
            <person name="Horton D.L."/>
            <person name="Alikhan N.F."/>
            <person name="Baker D."/>
            <person name="Gharbi K."/>
            <person name="Hall N."/>
            <person name="Watson M."/>
            <person name="Adriaenssens E.M."/>
            <person name="Foster-Nyarko E."/>
            <person name="Jarju S."/>
            <person name="Secka A."/>
            <person name="Antonio M."/>
            <person name="Oren A."/>
            <person name="Chaudhuri R.R."/>
            <person name="La Ragione R."/>
            <person name="Hildebrand F."/>
            <person name="Pallen M.J."/>
        </authorList>
    </citation>
    <scope>NUCLEOTIDE SEQUENCE</scope>
    <source>
        <strain evidence="3">Gambia15-2214</strain>
    </source>
</reference>
<accession>A0A9E2L4X7</accession>
<dbReference type="PANTHER" id="PTHR32305">
    <property type="match status" value="1"/>
</dbReference>
<dbReference type="InterPro" id="IPR056823">
    <property type="entry name" value="TEN-like_YD-shell"/>
</dbReference>
<dbReference type="AlphaFoldDB" id="A0A9E2L4X7"/>
<dbReference type="NCBIfam" id="TIGR03696">
    <property type="entry name" value="Rhs_assc_core"/>
    <property type="match status" value="1"/>
</dbReference>
<name>A0A9E2L4X7_9SPIR</name>
<proteinExistence type="predicted"/>
<evidence type="ECO:0000313" key="3">
    <source>
        <dbReference type="EMBL" id="MBU3850843.1"/>
    </source>
</evidence>
<dbReference type="Pfam" id="PF25023">
    <property type="entry name" value="TEN_YD-shell"/>
    <property type="match status" value="1"/>
</dbReference>
<evidence type="ECO:0000256" key="1">
    <source>
        <dbReference type="ARBA" id="ARBA00022737"/>
    </source>
</evidence>
<sequence length="462" mass="49950">MYTYDANGNRATKTTAYGTITYSYDEENRLLKTCGVSGDGVEYRYDSNGNVLSQTGSLTQSVYEYNHQNRMVRSLVIDDEAKTIASARYGYDPLGRRSVIQDNNTTTLRTLYDGLGFDVVKESPVYASGGFVDTYNTGIQYTSSGRATGERYRYLDDGTTGEKYRHIEDNEYETVSSRYAGERAMLYAHGAPVAVNRGSGSRGYLGTDIMGSTRSVTDSHGVQEGYYDYDVFGNPVTGDFTTGVDYGYLGKSYDSRTGLYNYGYRDYNPQTVRFTTVDPIRDGTNWFAYVNNDPVNYVDLWGLFTFQVGVSAAGGAGTGGTIGSGFIVAWDSEEKTFEIGTYETYGMGSHIGVSGAVSIDFSTSENRAAADAGGKGIAAGIGATITPASVSYNLTESLEGGKPVTTVSIGLGGGLTSNDVHTYYTETKVHTVKIGVGGFINKVKDFGKNLADRIMGKAGKYD</sequence>
<comment type="caution">
    <text evidence="3">The sequence shown here is derived from an EMBL/GenBank/DDBJ whole genome shotgun (WGS) entry which is preliminary data.</text>
</comment>
<reference evidence="3" key="2">
    <citation type="submission" date="2021-04" db="EMBL/GenBank/DDBJ databases">
        <authorList>
            <person name="Gilroy R."/>
        </authorList>
    </citation>
    <scope>NUCLEOTIDE SEQUENCE</scope>
    <source>
        <strain evidence="3">Gambia15-2214</strain>
    </source>
</reference>
<dbReference type="Proteomes" id="UP000823914">
    <property type="component" value="Unassembled WGS sequence"/>
</dbReference>
<dbReference type="EMBL" id="JAHLFV010000224">
    <property type="protein sequence ID" value="MBU3850843.1"/>
    <property type="molecule type" value="Genomic_DNA"/>
</dbReference>
<dbReference type="PANTHER" id="PTHR32305:SF15">
    <property type="entry name" value="PROTEIN RHSA-RELATED"/>
    <property type="match status" value="1"/>
</dbReference>
<dbReference type="InterPro" id="IPR050708">
    <property type="entry name" value="T6SS_VgrG/RHS"/>
</dbReference>
<evidence type="ECO:0000259" key="2">
    <source>
        <dbReference type="Pfam" id="PF25023"/>
    </source>
</evidence>
<organism evidence="3 4">
    <name type="scientific">Candidatus Treponema excrementipullorum</name>
    <dbReference type="NCBI Taxonomy" id="2838768"/>
    <lineage>
        <taxon>Bacteria</taxon>
        <taxon>Pseudomonadati</taxon>
        <taxon>Spirochaetota</taxon>
        <taxon>Spirochaetia</taxon>
        <taxon>Spirochaetales</taxon>
        <taxon>Treponemataceae</taxon>
        <taxon>Treponema</taxon>
    </lineage>
</organism>
<feature type="domain" description="Teneurin-like YD-shell" evidence="2">
    <location>
        <begin position="2"/>
        <end position="112"/>
    </location>
</feature>
<dbReference type="Gene3D" id="2.180.10.10">
    <property type="entry name" value="RHS repeat-associated core"/>
    <property type="match status" value="1"/>
</dbReference>
<protein>
    <submittedName>
        <fullName evidence="3">RHS repeat-associated core domain-containing protein</fullName>
    </submittedName>
</protein>
<dbReference type="InterPro" id="IPR022385">
    <property type="entry name" value="Rhs_assc_core"/>
</dbReference>
<keyword evidence="1" id="KW-0677">Repeat</keyword>
<evidence type="ECO:0000313" key="4">
    <source>
        <dbReference type="Proteomes" id="UP000823914"/>
    </source>
</evidence>
<gene>
    <name evidence="3" type="ORF">IAA16_09780</name>
</gene>